<dbReference type="RefSeq" id="WP_010862474.1">
    <property type="nucleotide sequence ID" value="NZ_KB944507.1"/>
</dbReference>
<keyword evidence="2" id="KW-1185">Reference proteome</keyword>
<evidence type="ECO:0000313" key="2">
    <source>
        <dbReference type="Proteomes" id="UP000014012"/>
    </source>
</evidence>
<proteinExistence type="predicted"/>
<gene>
    <name evidence="1" type="ORF">PLESHI_04227</name>
</gene>
<evidence type="ECO:0000313" key="1">
    <source>
        <dbReference type="EMBL" id="EON89735.1"/>
    </source>
</evidence>
<accession>R8ATV3</accession>
<dbReference type="AlphaFoldDB" id="R8ATV3"/>
<protein>
    <submittedName>
        <fullName evidence="1">Uncharacterized protein</fullName>
    </submittedName>
</protein>
<reference evidence="1 2" key="1">
    <citation type="journal article" date="2013" name="Genome Announc.">
        <title>Genome Sequence of Plesiomonas shigelloides Strain 302-73 (Serotype O1).</title>
        <authorList>
            <person name="Pique N."/>
            <person name="Aquilini E."/>
            <person name="Alioto T."/>
            <person name="Minana-Galbis D."/>
            <person name="Tomas J.M."/>
        </authorList>
    </citation>
    <scope>NUCLEOTIDE SEQUENCE [LARGE SCALE GENOMIC DNA]</scope>
    <source>
        <strain evidence="1 2">302-73</strain>
    </source>
</reference>
<dbReference type="EMBL" id="AQQO01000028">
    <property type="protein sequence ID" value="EON89735.1"/>
    <property type="molecule type" value="Genomic_DNA"/>
</dbReference>
<comment type="caution">
    <text evidence="1">The sequence shown here is derived from an EMBL/GenBank/DDBJ whole genome shotgun (WGS) entry which is preliminary data.</text>
</comment>
<name>R8ATV3_PLESH</name>
<dbReference type="HOGENOM" id="CLU_2495208_0_0_6"/>
<dbReference type="Proteomes" id="UP000014012">
    <property type="component" value="Unassembled WGS sequence"/>
</dbReference>
<organism evidence="1 2">
    <name type="scientific">Plesiomonas shigelloides 302-73</name>
    <dbReference type="NCBI Taxonomy" id="1315976"/>
    <lineage>
        <taxon>Bacteria</taxon>
        <taxon>Pseudomonadati</taxon>
        <taxon>Pseudomonadota</taxon>
        <taxon>Gammaproteobacteria</taxon>
        <taxon>Enterobacterales</taxon>
        <taxon>Enterobacteriaceae</taxon>
        <taxon>Plesiomonas</taxon>
    </lineage>
</organism>
<sequence>MTASHSLLFAAYLMHQRQSKRVRDAALLHQTILLQGSLATLAARRCAQMPLRNDAVDKMRRGYNRVMDVRARMKNAAKKNEIIGRA</sequence>